<proteinExistence type="predicted"/>
<gene>
    <name evidence="1" type="ORF">MNOR_LOCUS14862</name>
</gene>
<dbReference type="AlphaFoldDB" id="A0AAV2QND3"/>
<reference evidence="1 2" key="1">
    <citation type="submission" date="2024-05" db="EMBL/GenBank/DDBJ databases">
        <authorList>
            <person name="Wallberg A."/>
        </authorList>
    </citation>
    <scope>NUCLEOTIDE SEQUENCE [LARGE SCALE GENOMIC DNA]</scope>
</reference>
<organism evidence="1 2">
    <name type="scientific">Meganyctiphanes norvegica</name>
    <name type="common">Northern krill</name>
    <name type="synonym">Thysanopoda norvegica</name>
    <dbReference type="NCBI Taxonomy" id="48144"/>
    <lineage>
        <taxon>Eukaryota</taxon>
        <taxon>Metazoa</taxon>
        <taxon>Ecdysozoa</taxon>
        <taxon>Arthropoda</taxon>
        <taxon>Crustacea</taxon>
        <taxon>Multicrustacea</taxon>
        <taxon>Malacostraca</taxon>
        <taxon>Eumalacostraca</taxon>
        <taxon>Eucarida</taxon>
        <taxon>Euphausiacea</taxon>
        <taxon>Euphausiidae</taxon>
        <taxon>Meganyctiphanes</taxon>
    </lineage>
</organism>
<dbReference type="Pfam" id="PF07841">
    <property type="entry name" value="DM4_12"/>
    <property type="match status" value="1"/>
</dbReference>
<dbReference type="Proteomes" id="UP001497623">
    <property type="component" value="Unassembled WGS sequence"/>
</dbReference>
<evidence type="ECO:0000313" key="1">
    <source>
        <dbReference type="EMBL" id="CAL4093429.1"/>
    </source>
</evidence>
<dbReference type="InterPro" id="IPR006631">
    <property type="entry name" value="DM4_12"/>
</dbReference>
<name>A0AAV2QND3_MEGNR</name>
<protein>
    <submittedName>
        <fullName evidence="1">Uncharacterized protein</fullName>
    </submittedName>
</protein>
<dbReference type="EMBL" id="CAXKWB010009083">
    <property type="protein sequence ID" value="CAL4093429.1"/>
    <property type="molecule type" value="Genomic_DNA"/>
</dbReference>
<keyword evidence="2" id="KW-1185">Reference proteome</keyword>
<comment type="caution">
    <text evidence="1">The sequence shown here is derived from an EMBL/GenBank/DDBJ whole genome shotgun (WGS) entry which is preliminary data.</text>
</comment>
<evidence type="ECO:0000313" key="2">
    <source>
        <dbReference type="Proteomes" id="UP001497623"/>
    </source>
</evidence>
<sequence>MGANFYDNGGDLNSLNSQYTGSNQLQYYDNYASPDYIQDNYISEPSSYSSNSASQNPDSSPALSALALLGFLYFLNLIQDVLENNNGRSIRSVDGQEEELPFDPSFEEEVEYNIKNNVNDEVHYQPRARKLSFLEEFFINLPRMLGLERMTGANRRDGRIENPSDGMASFITSRISLISSIMSFLSDPNPTRVRRSLQDFDLVGLIAGKDGIGSWLRPLSRMARSVFSNGEGMMNMDQLKPFSELLSALFSSDDSNEHSGREKRFTNSMNVWYGGMEGQSVQPAKGANGMVKKLTSLLGGGSALQEVVASDALPAFTEVVAAMDGGHPHCLQRALCRLNTHSKELSIMPRLAMQLLSNNLAEISVDQNQTESNQQAIIAGRRGEDCLKTYQKCNK</sequence>
<accession>A0AAV2QND3</accession>